<dbReference type="EMBL" id="CAFBPI010000017">
    <property type="protein sequence ID" value="CAB5010209.1"/>
    <property type="molecule type" value="Genomic_DNA"/>
</dbReference>
<sequence>MQEKYLKLYRTIIYNLRFLPRAIGHRCKKNLRQALGKPGRPVQSRLVFVISFPRSGTTALGSLLQQPEAKMNYHGEFFAFNHWSQAVSPLSKTYPLFSLRFFIGHFRQKRKWKYYCYEASRLSPDKTMSAIMEIPGDHVFKIFPFHLSDKALTDLIEKYRPDIMFLRRNHLDRLVSHRKAMATGTWHGVATEGVEVEIPVKLINKYMEDYVNFYTLMKKTAVASECKIIDIEYEHLFEPETTKKVLEFITGDPVRVEALNIKPRTLKQDTQDLSQQAFFEKLAKEGIQKEISDFDFRKIEV</sequence>
<protein>
    <submittedName>
        <fullName evidence="1">Unannotated protein</fullName>
    </submittedName>
</protein>
<dbReference type="Pfam" id="PF13469">
    <property type="entry name" value="Sulfotransfer_3"/>
    <property type="match status" value="1"/>
</dbReference>
<reference evidence="1" key="1">
    <citation type="submission" date="2020-05" db="EMBL/GenBank/DDBJ databases">
        <authorList>
            <person name="Chiriac C."/>
            <person name="Salcher M."/>
            <person name="Ghai R."/>
            <person name="Kavagutti S V."/>
        </authorList>
    </citation>
    <scope>NUCLEOTIDE SEQUENCE</scope>
</reference>
<proteinExistence type="predicted"/>
<dbReference type="AlphaFoldDB" id="A0A6J7Q2G1"/>
<evidence type="ECO:0000313" key="1">
    <source>
        <dbReference type="EMBL" id="CAB5010209.1"/>
    </source>
</evidence>
<gene>
    <name evidence="1" type="ORF">UFOPK4095_00423</name>
</gene>
<organism evidence="1">
    <name type="scientific">freshwater metagenome</name>
    <dbReference type="NCBI Taxonomy" id="449393"/>
    <lineage>
        <taxon>unclassified sequences</taxon>
        <taxon>metagenomes</taxon>
        <taxon>ecological metagenomes</taxon>
    </lineage>
</organism>
<dbReference type="SUPFAM" id="SSF52540">
    <property type="entry name" value="P-loop containing nucleoside triphosphate hydrolases"/>
    <property type="match status" value="1"/>
</dbReference>
<dbReference type="Gene3D" id="3.40.50.300">
    <property type="entry name" value="P-loop containing nucleotide triphosphate hydrolases"/>
    <property type="match status" value="1"/>
</dbReference>
<accession>A0A6J7Q2G1</accession>
<dbReference type="InterPro" id="IPR027417">
    <property type="entry name" value="P-loop_NTPase"/>
</dbReference>
<name>A0A6J7Q2G1_9ZZZZ</name>